<dbReference type="EMBL" id="LR798400">
    <property type="protein sequence ID" value="CAB5229203.1"/>
    <property type="molecule type" value="Genomic_DNA"/>
</dbReference>
<name>A0A6J7XG55_9CAUD</name>
<protein>
    <submittedName>
        <fullName evidence="2">Uncharacterized protein</fullName>
    </submittedName>
</protein>
<evidence type="ECO:0000313" key="2">
    <source>
        <dbReference type="EMBL" id="CAB5229203.1"/>
    </source>
</evidence>
<reference evidence="2" key="1">
    <citation type="submission" date="2020-05" db="EMBL/GenBank/DDBJ databases">
        <authorList>
            <person name="Chiriac C."/>
            <person name="Salcher M."/>
            <person name="Ghai R."/>
            <person name="Kavagutti S V."/>
        </authorList>
    </citation>
    <scope>NUCLEOTIDE SEQUENCE</scope>
</reference>
<proteinExistence type="predicted"/>
<organism evidence="2">
    <name type="scientific">uncultured Caudovirales phage</name>
    <dbReference type="NCBI Taxonomy" id="2100421"/>
    <lineage>
        <taxon>Viruses</taxon>
        <taxon>Duplodnaviria</taxon>
        <taxon>Heunggongvirae</taxon>
        <taxon>Uroviricota</taxon>
        <taxon>Caudoviricetes</taxon>
        <taxon>Peduoviridae</taxon>
        <taxon>Maltschvirus</taxon>
        <taxon>Maltschvirus maltsch</taxon>
    </lineage>
</organism>
<dbReference type="EMBL" id="LR797418">
    <property type="protein sequence ID" value="CAB4214988.1"/>
    <property type="molecule type" value="Genomic_DNA"/>
</dbReference>
<gene>
    <name evidence="1" type="ORF">UFOVP1469_42</name>
    <name evidence="2" type="ORF">UFOVP1556_10</name>
</gene>
<evidence type="ECO:0000313" key="1">
    <source>
        <dbReference type="EMBL" id="CAB4214988.1"/>
    </source>
</evidence>
<sequence length="121" mass="12192">MTIPSRVLGAGASSLMTVAICGDGVDGLTAAGTTRADALQLTKVYNSVNTAASGTGVLLPPTQMGAVIYIANSGANTISVYPYESATTINQTSSASVASNFSSIFFAVSAAKWYSLTGART</sequence>
<accession>A0A6J7XG55</accession>